<reference evidence="3" key="1">
    <citation type="journal article" date="2014" name="Int. J. Syst. Evol. Microbiol.">
        <title>Complete genome sequence of Corynebacterium casei LMG S-19264T (=DSM 44701T), isolated from a smear-ripened cheese.</title>
        <authorList>
            <consortium name="US DOE Joint Genome Institute (JGI-PGF)"/>
            <person name="Walter F."/>
            <person name="Albersmeier A."/>
            <person name="Kalinowski J."/>
            <person name="Ruckert C."/>
        </authorList>
    </citation>
    <scope>NUCLEOTIDE SEQUENCE</scope>
    <source>
        <strain evidence="3">KCTC 23077</strain>
    </source>
</reference>
<organism evidence="3 4">
    <name type="scientific">Cognatilysobacter bugurensis</name>
    <dbReference type="NCBI Taxonomy" id="543356"/>
    <lineage>
        <taxon>Bacteria</taxon>
        <taxon>Pseudomonadati</taxon>
        <taxon>Pseudomonadota</taxon>
        <taxon>Gammaproteobacteria</taxon>
        <taxon>Lysobacterales</taxon>
        <taxon>Lysobacteraceae</taxon>
        <taxon>Cognatilysobacter</taxon>
    </lineage>
</organism>
<evidence type="ECO:0000259" key="2">
    <source>
        <dbReference type="Pfam" id="PF01738"/>
    </source>
</evidence>
<dbReference type="AlphaFoldDB" id="A0A918SY00"/>
<gene>
    <name evidence="3" type="ORF">GCM10007067_12260</name>
</gene>
<dbReference type="InterPro" id="IPR002925">
    <property type="entry name" value="Dienelactn_hydro"/>
</dbReference>
<dbReference type="PANTHER" id="PTHR22946:SF9">
    <property type="entry name" value="POLYKETIDE TRANSFERASE AF380"/>
    <property type="match status" value="1"/>
</dbReference>
<sequence length="267" mass="28687">MFTLFGPAHAAAPVATTVVNEQGIELRAWYFAPDTSAGSHPAVVMLHGCSGVFSYSKPNATYSNLQKLFTEWGQRLNRAGYAALLIDSYTARGHPQNQCGNGSEGTDEVVARAHDAIAGYRKLAATSAWHIDPARIAVMGWSQGGSTTVSVLDISTWPAVFKMGVAFYPACGLYNAYGGVSTSTYAPYSPLHTLLGTADPFYTSGYCQVRQQRAVELGSHEFKPVESYVDADHSFDYCTSTSGSCSTADVEAKSVADSRVMHLLRDL</sequence>
<feature type="domain" description="Dienelactone hydrolase" evidence="2">
    <location>
        <begin position="28"/>
        <end position="265"/>
    </location>
</feature>
<dbReference type="Proteomes" id="UP000646426">
    <property type="component" value="Unassembled WGS sequence"/>
</dbReference>
<protein>
    <recommendedName>
        <fullName evidence="2">Dienelactone hydrolase domain-containing protein</fullName>
    </recommendedName>
</protein>
<dbReference type="PANTHER" id="PTHR22946">
    <property type="entry name" value="DIENELACTONE HYDROLASE DOMAIN-CONTAINING PROTEIN-RELATED"/>
    <property type="match status" value="1"/>
</dbReference>
<dbReference type="SUPFAM" id="SSF53474">
    <property type="entry name" value="alpha/beta-Hydrolases"/>
    <property type="match status" value="1"/>
</dbReference>
<dbReference type="Pfam" id="PF01738">
    <property type="entry name" value="DLH"/>
    <property type="match status" value="1"/>
</dbReference>
<dbReference type="GO" id="GO:0052689">
    <property type="term" value="F:carboxylic ester hydrolase activity"/>
    <property type="evidence" value="ECO:0007669"/>
    <property type="project" value="UniProtKB-ARBA"/>
</dbReference>
<proteinExistence type="predicted"/>
<accession>A0A918SY00</accession>
<keyword evidence="1" id="KW-0378">Hydrolase</keyword>
<dbReference type="InterPro" id="IPR029058">
    <property type="entry name" value="AB_hydrolase_fold"/>
</dbReference>
<reference evidence="3" key="2">
    <citation type="submission" date="2020-09" db="EMBL/GenBank/DDBJ databases">
        <authorList>
            <person name="Sun Q."/>
            <person name="Kim S."/>
        </authorList>
    </citation>
    <scope>NUCLEOTIDE SEQUENCE</scope>
    <source>
        <strain evidence="3">KCTC 23077</strain>
    </source>
</reference>
<dbReference type="RefSeq" id="WP_189454297.1">
    <property type="nucleotide sequence ID" value="NZ_BMYD01000001.1"/>
</dbReference>
<name>A0A918SY00_9GAMM</name>
<dbReference type="InterPro" id="IPR050261">
    <property type="entry name" value="FrsA_esterase"/>
</dbReference>
<evidence type="ECO:0000256" key="1">
    <source>
        <dbReference type="ARBA" id="ARBA00022801"/>
    </source>
</evidence>
<keyword evidence="4" id="KW-1185">Reference proteome</keyword>
<evidence type="ECO:0000313" key="3">
    <source>
        <dbReference type="EMBL" id="GHA76563.1"/>
    </source>
</evidence>
<dbReference type="Gene3D" id="3.40.50.1820">
    <property type="entry name" value="alpha/beta hydrolase"/>
    <property type="match status" value="1"/>
</dbReference>
<dbReference type="EMBL" id="BMYD01000001">
    <property type="protein sequence ID" value="GHA76563.1"/>
    <property type="molecule type" value="Genomic_DNA"/>
</dbReference>
<evidence type="ECO:0000313" key="4">
    <source>
        <dbReference type="Proteomes" id="UP000646426"/>
    </source>
</evidence>
<comment type="caution">
    <text evidence="3">The sequence shown here is derived from an EMBL/GenBank/DDBJ whole genome shotgun (WGS) entry which is preliminary data.</text>
</comment>